<dbReference type="Proteomes" id="UP001190700">
    <property type="component" value="Unassembled WGS sequence"/>
</dbReference>
<sequence>MTSRLVPAPVSKIGSGNTKPPHCPSTLLLQLVNFATDEEGMAKELPKCSLEECRGLSDVEISNDAYSMVLGILVNEKIVDLLPKLATEGLVDVILINDCSADMLKNTLGINTGKVLRLKRAAFHATMTDNVFPLGDIIDRICLVIFPILWLVAIVVILGDHLDISDVIFGLSP</sequence>
<dbReference type="AlphaFoldDB" id="A0AAE0C6T6"/>
<comment type="caution">
    <text evidence="2">The sequence shown here is derived from an EMBL/GenBank/DDBJ whole genome shotgun (WGS) entry which is preliminary data.</text>
</comment>
<feature type="transmembrane region" description="Helical" evidence="1">
    <location>
        <begin position="141"/>
        <end position="159"/>
    </location>
</feature>
<keyword evidence="1" id="KW-1133">Transmembrane helix</keyword>
<evidence type="ECO:0000313" key="3">
    <source>
        <dbReference type="Proteomes" id="UP001190700"/>
    </source>
</evidence>
<proteinExistence type="predicted"/>
<evidence type="ECO:0000256" key="1">
    <source>
        <dbReference type="SAM" id="Phobius"/>
    </source>
</evidence>
<protein>
    <submittedName>
        <fullName evidence="2">Uncharacterized protein</fullName>
    </submittedName>
</protein>
<organism evidence="2 3">
    <name type="scientific">Cymbomonas tetramitiformis</name>
    <dbReference type="NCBI Taxonomy" id="36881"/>
    <lineage>
        <taxon>Eukaryota</taxon>
        <taxon>Viridiplantae</taxon>
        <taxon>Chlorophyta</taxon>
        <taxon>Pyramimonadophyceae</taxon>
        <taxon>Pyramimonadales</taxon>
        <taxon>Pyramimonadaceae</taxon>
        <taxon>Cymbomonas</taxon>
    </lineage>
</organism>
<gene>
    <name evidence="2" type="ORF">CYMTET_41092</name>
</gene>
<keyword evidence="3" id="KW-1185">Reference proteome</keyword>
<keyword evidence="1" id="KW-0812">Transmembrane</keyword>
<evidence type="ECO:0000313" key="2">
    <source>
        <dbReference type="EMBL" id="KAK3249478.1"/>
    </source>
</evidence>
<keyword evidence="1" id="KW-0472">Membrane</keyword>
<accession>A0AAE0C6T6</accession>
<dbReference type="EMBL" id="LGRX02027292">
    <property type="protein sequence ID" value="KAK3249478.1"/>
    <property type="molecule type" value="Genomic_DNA"/>
</dbReference>
<reference evidence="2 3" key="1">
    <citation type="journal article" date="2015" name="Genome Biol. Evol.">
        <title>Comparative Genomics of a Bacterivorous Green Alga Reveals Evolutionary Causalities and Consequences of Phago-Mixotrophic Mode of Nutrition.</title>
        <authorList>
            <person name="Burns J.A."/>
            <person name="Paasch A."/>
            <person name="Narechania A."/>
            <person name="Kim E."/>
        </authorList>
    </citation>
    <scope>NUCLEOTIDE SEQUENCE [LARGE SCALE GENOMIC DNA]</scope>
    <source>
        <strain evidence="2 3">PLY_AMNH</strain>
    </source>
</reference>
<name>A0AAE0C6T6_9CHLO</name>